<name>A0A5J4KLW8_9CHLR</name>
<protein>
    <recommendedName>
        <fullName evidence="2">Putative zinc-finger domain-containing protein</fullName>
    </recommendedName>
</protein>
<dbReference type="RefSeq" id="WP_151755253.1">
    <property type="nucleotide sequence ID" value="NZ_BKZW01000001.1"/>
</dbReference>
<comment type="caution">
    <text evidence="3">The sequence shown here is derived from an EMBL/GenBank/DDBJ whole genome shotgun (WGS) entry which is preliminary data.</text>
</comment>
<keyword evidence="1" id="KW-0472">Membrane</keyword>
<feature type="transmembrane region" description="Helical" evidence="1">
    <location>
        <begin position="90"/>
        <end position="110"/>
    </location>
</feature>
<keyword evidence="1" id="KW-1133">Transmembrane helix</keyword>
<dbReference type="EMBL" id="BKZW01000001">
    <property type="protein sequence ID" value="GER87231.1"/>
    <property type="molecule type" value="Genomic_DNA"/>
</dbReference>
<keyword evidence="4" id="KW-1185">Reference proteome</keyword>
<gene>
    <name evidence="3" type="ORF">KDW_13930</name>
</gene>
<organism evidence="3 4">
    <name type="scientific">Dictyobacter vulcani</name>
    <dbReference type="NCBI Taxonomy" id="2607529"/>
    <lineage>
        <taxon>Bacteria</taxon>
        <taxon>Bacillati</taxon>
        <taxon>Chloroflexota</taxon>
        <taxon>Ktedonobacteria</taxon>
        <taxon>Ktedonobacterales</taxon>
        <taxon>Dictyobacteraceae</taxon>
        <taxon>Dictyobacter</taxon>
    </lineage>
</organism>
<evidence type="ECO:0000313" key="3">
    <source>
        <dbReference type="EMBL" id="GER87231.1"/>
    </source>
</evidence>
<dbReference type="InterPro" id="IPR027383">
    <property type="entry name" value="Znf_put"/>
</dbReference>
<evidence type="ECO:0000259" key="2">
    <source>
        <dbReference type="Pfam" id="PF13490"/>
    </source>
</evidence>
<proteinExistence type="predicted"/>
<dbReference type="Gene3D" id="1.10.10.1320">
    <property type="entry name" value="Anti-sigma factor, zinc-finger domain"/>
    <property type="match status" value="1"/>
</dbReference>
<feature type="transmembrane region" description="Helical" evidence="1">
    <location>
        <begin position="146"/>
        <end position="167"/>
    </location>
</feature>
<reference evidence="3 4" key="1">
    <citation type="submission" date="2019-10" db="EMBL/GenBank/DDBJ databases">
        <title>Dictyobacter vulcani sp. nov., within the class Ktedonobacteria, isolated from soil of volcanic Mt. Zao.</title>
        <authorList>
            <person name="Zheng Y."/>
            <person name="Wang C.M."/>
            <person name="Sakai Y."/>
            <person name="Abe K."/>
            <person name="Yokota A."/>
            <person name="Yabe S."/>
        </authorList>
    </citation>
    <scope>NUCLEOTIDE SEQUENCE [LARGE SCALE GENOMIC DNA]</scope>
    <source>
        <strain evidence="3 4">W12</strain>
    </source>
</reference>
<sequence>MHCAKATYQLQLYIDKQLNLTQTRALEMHLSNCPACSREYILLEEIEQSLQQIEMVAEPADLTTNIMQRVAFSPQQVKARKQEFSVFRPLLSELCIAIVLATFTMFVITMDQPAVKGILPIGNGNDPIALFVYSFWNTLATTNTDTLMACLWVLGTLLGVWITLAVAGSDVRDQWYRAVVDRLPVW</sequence>
<evidence type="ECO:0000256" key="1">
    <source>
        <dbReference type="SAM" id="Phobius"/>
    </source>
</evidence>
<dbReference type="InterPro" id="IPR041916">
    <property type="entry name" value="Anti_sigma_zinc_sf"/>
</dbReference>
<accession>A0A5J4KLW8</accession>
<dbReference type="AlphaFoldDB" id="A0A5J4KLW8"/>
<evidence type="ECO:0000313" key="4">
    <source>
        <dbReference type="Proteomes" id="UP000326912"/>
    </source>
</evidence>
<dbReference type="Proteomes" id="UP000326912">
    <property type="component" value="Unassembled WGS sequence"/>
</dbReference>
<dbReference type="Pfam" id="PF13490">
    <property type="entry name" value="zf-HC2"/>
    <property type="match status" value="1"/>
</dbReference>
<feature type="domain" description="Putative zinc-finger" evidence="2">
    <location>
        <begin position="3"/>
        <end position="36"/>
    </location>
</feature>
<keyword evidence="1" id="KW-0812">Transmembrane</keyword>